<evidence type="ECO:0000313" key="3">
    <source>
        <dbReference type="EMBL" id="GIY82566.1"/>
    </source>
</evidence>
<organism evidence="3 4">
    <name type="scientific">Caerostris extrusa</name>
    <name type="common">Bark spider</name>
    <name type="synonym">Caerostris bankana</name>
    <dbReference type="NCBI Taxonomy" id="172846"/>
    <lineage>
        <taxon>Eukaryota</taxon>
        <taxon>Metazoa</taxon>
        <taxon>Ecdysozoa</taxon>
        <taxon>Arthropoda</taxon>
        <taxon>Chelicerata</taxon>
        <taxon>Arachnida</taxon>
        <taxon>Araneae</taxon>
        <taxon>Araneomorphae</taxon>
        <taxon>Entelegynae</taxon>
        <taxon>Araneoidea</taxon>
        <taxon>Araneidae</taxon>
        <taxon>Caerostris</taxon>
    </lineage>
</organism>
<proteinExistence type="predicted"/>
<gene>
    <name evidence="3" type="primary">A2M_13</name>
    <name evidence="3" type="ORF">CEXT_680511</name>
</gene>
<dbReference type="SMART" id="SM01361">
    <property type="entry name" value="A2M_recep"/>
    <property type="match status" value="1"/>
</dbReference>
<evidence type="ECO:0000259" key="2">
    <source>
        <dbReference type="SMART" id="SM01361"/>
    </source>
</evidence>
<sequence length="287" mass="32251">RFRKGEKYRSHCSLCCCFLIISKFENEAVINALEVSDNANLTPYETFLFALTQLLPENWKQLRNDLTISKTKSKFNEVDSIQLRIRVGLDALSKFAKIVYKDPVDILVVVSLSGSIDKSIVISEDNKLLVQRNLVPDISGDIKFEATGSGCGLIQAILRYNTISAPEKQMFYLESVCQCTIENCKKRKIIVKRRVTYPKSDKLRTDPNNKILRIDVENNEIVVYFGDINNDGRSFSFDVDEIVEVGNAQPAEVTVFDYYAPENSATGSYSCGNPNSAESPTESEAEP</sequence>
<dbReference type="PANTHER" id="PTHR11412">
    <property type="entry name" value="MACROGLOBULIN / COMPLEMENT"/>
    <property type="match status" value="1"/>
</dbReference>
<feature type="domain" description="Alpha-macroglobulin receptor-binding" evidence="2">
    <location>
        <begin position="197"/>
        <end position="269"/>
    </location>
</feature>
<dbReference type="EMBL" id="BPLR01016258">
    <property type="protein sequence ID" value="GIY82566.1"/>
    <property type="molecule type" value="Genomic_DNA"/>
</dbReference>
<keyword evidence="4" id="KW-1185">Reference proteome</keyword>
<dbReference type="Gene3D" id="2.60.40.690">
    <property type="entry name" value="Alpha-macroglobulin, receptor-binding domain"/>
    <property type="match status" value="1"/>
</dbReference>
<evidence type="ECO:0000256" key="1">
    <source>
        <dbReference type="SAM" id="MobiDB-lite"/>
    </source>
</evidence>
<dbReference type="InterPro" id="IPR036595">
    <property type="entry name" value="A-macroglobulin_rcpt-bd_sf"/>
</dbReference>
<dbReference type="InterPro" id="IPR009048">
    <property type="entry name" value="A-macroglobulin_rcpt-bd"/>
</dbReference>
<accession>A0AAV4WI97</accession>
<feature type="region of interest" description="Disordered" evidence="1">
    <location>
        <begin position="264"/>
        <end position="287"/>
    </location>
</feature>
<dbReference type="GO" id="GO:0005576">
    <property type="term" value="C:extracellular region"/>
    <property type="evidence" value="ECO:0007669"/>
    <property type="project" value="InterPro"/>
</dbReference>
<dbReference type="PANTHER" id="PTHR11412:SF171">
    <property type="entry name" value="PREGNANCY ZONE PROTEIN-LIKE PROTEIN"/>
    <property type="match status" value="1"/>
</dbReference>
<dbReference type="InterPro" id="IPR050473">
    <property type="entry name" value="A2M/Complement_sys"/>
</dbReference>
<name>A0AAV4WI97_CAEEX</name>
<comment type="caution">
    <text evidence="3">The sequence shown here is derived from an EMBL/GenBank/DDBJ whole genome shotgun (WGS) entry which is preliminary data.</text>
</comment>
<evidence type="ECO:0000313" key="4">
    <source>
        <dbReference type="Proteomes" id="UP001054945"/>
    </source>
</evidence>
<feature type="non-terminal residue" evidence="3">
    <location>
        <position position="1"/>
    </location>
</feature>
<dbReference type="Pfam" id="PF07677">
    <property type="entry name" value="A2M_recep"/>
    <property type="match status" value="1"/>
</dbReference>
<dbReference type="Proteomes" id="UP001054945">
    <property type="component" value="Unassembled WGS sequence"/>
</dbReference>
<dbReference type="SUPFAM" id="SSF49410">
    <property type="entry name" value="Alpha-macroglobulin receptor domain"/>
    <property type="match status" value="1"/>
</dbReference>
<protein>
    <submittedName>
        <fullName evidence="3">Alpha-2-macroglobulin</fullName>
    </submittedName>
</protein>
<dbReference type="Gene3D" id="2.60.120.1540">
    <property type="match status" value="1"/>
</dbReference>
<dbReference type="AlphaFoldDB" id="A0AAV4WI97"/>
<reference evidence="3 4" key="1">
    <citation type="submission" date="2021-06" db="EMBL/GenBank/DDBJ databases">
        <title>Caerostris extrusa draft genome.</title>
        <authorList>
            <person name="Kono N."/>
            <person name="Arakawa K."/>
        </authorList>
    </citation>
    <scope>NUCLEOTIDE SEQUENCE [LARGE SCALE GENOMIC DNA]</scope>
</reference>